<dbReference type="HOGENOM" id="CLU_1189846_0_0_1"/>
<feature type="transmembrane region" description="Helical" evidence="1">
    <location>
        <begin position="69"/>
        <end position="90"/>
    </location>
</feature>
<keyword evidence="1" id="KW-0472">Membrane</keyword>
<evidence type="ECO:0000313" key="3">
    <source>
        <dbReference type="Proteomes" id="UP000007174"/>
    </source>
</evidence>
<gene>
    <name evidence="2" type="ORF">CH063_02432</name>
</gene>
<dbReference type="AlphaFoldDB" id="H1VKQ1"/>
<name>H1VKQ1_COLHI</name>
<organism evidence="2 3">
    <name type="scientific">Colletotrichum higginsianum (strain IMI 349063)</name>
    <name type="common">Crucifer anthracnose fungus</name>
    <dbReference type="NCBI Taxonomy" id="759273"/>
    <lineage>
        <taxon>Eukaryota</taxon>
        <taxon>Fungi</taxon>
        <taxon>Dikarya</taxon>
        <taxon>Ascomycota</taxon>
        <taxon>Pezizomycotina</taxon>
        <taxon>Sordariomycetes</taxon>
        <taxon>Hypocreomycetidae</taxon>
        <taxon>Glomerellales</taxon>
        <taxon>Glomerellaceae</taxon>
        <taxon>Colletotrichum</taxon>
        <taxon>Colletotrichum destructivum species complex</taxon>
    </lineage>
</organism>
<accession>H1VKQ1</accession>
<keyword evidence="1" id="KW-0812">Transmembrane</keyword>
<sequence length="233" mass="25901">MANMCPRGRRRSVASHYGCLNFTRLPGTALWEGKGQQRIMSIVYVIGLQVTRRVSQAQWRRGFYASCHLPPLFFLFLLFPSFFGGFFFLAPPCFSNHFALVTADLIRSPLFLTPRLENHHDWHAKRGFGPCGHPWSLISPLPFFPSPISSPLSSFGLGLGRGSCLIRGAGVGSGLSFGVRRRGLGYHHCGYVYSVGALCLRHGDGLFFSSVSSLGLVLRMSIWFANQSVVRSW</sequence>
<evidence type="ECO:0000256" key="1">
    <source>
        <dbReference type="SAM" id="Phobius"/>
    </source>
</evidence>
<reference evidence="3" key="1">
    <citation type="journal article" date="2012" name="Nat. Genet.">
        <title>Lifestyle transitions in plant pathogenic Colletotrichum fungi deciphered by genome and transcriptome analyses.</title>
        <authorList>
            <person name="O'Connell R.J."/>
            <person name="Thon M.R."/>
            <person name="Hacquard S."/>
            <person name="Amyotte S.G."/>
            <person name="Kleemann J."/>
            <person name="Torres M.F."/>
            <person name="Damm U."/>
            <person name="Buiate E.A."/>
            <person name="Epstein L."/>
            <person name="Alkan N."/>
            <person name="Altmueller J."/>
            <person name="Alvarado-Balderrama L."/>
            <person name="Bauser C.A."/>
            <person name="Becker C."/>
            <person name="Birren B.W."/>
            <person name="Chen Z."/>
            <person name="Choi J."/>
            <person name="Crouch J.A."/>
            <person name="Duvick J.P."/>
            <person name="Farman M.A."/>
            <person name="Gan P."/>
            <person name="Heiman D."/>
            <person name="Henrissat B."/>
            <person name="Howard R.J."/>
            <person name="Kabbage M."/>
            <person name="Koch C."/>
            <person name="Kracher B."/>
            <person name="Kubo Y."/>
            <person name="Law A.D."/>
            <person name="Lebrun M.-H."/>
            <person name="Lee Y.-H."/>
            <person name="Miyara I."/>
            <person name="Moore N."/>
            <person name="Neumann U."/>
            <person name="Nordstroem K."/>
            <person name="Panaccione D.G."/>
            <person name="Panstruga R."/>
            <person name="Place M."/>
            <person name="Proctor R.H."/>
            <person name="Prusky D."/>
            <person name="Rech G."/>
            <person name="Reinhardt R."/>
            <person name="Rollins J.A."/>
            <person name="Rounsley S."/>
            <person name="Schardl C.L."/>
            <person name="Schwartz D.C."/>
            <person name="Shenoy N."/>
            <person name="Shirasu K."/>
            <person name="Sikhakolli U.R."/>
            <person name="Stueber K."/>
            <person name="Sukno S.A."/>
            <person name="Sweigard J.A."/>
            <person name="Takano Y."/>
            <person name="Takahara H."/>
            <person name="Trail F."/>
            <person name="van der Does H.C."/>
            <person name="Voll L.M."/>
            <person name="Will I."/>
            <person name="Young S."/>
            <person name="Zeng Q."/>
            <person name="Zhang J."/>
            <person name="Zhou S."/>
            <person name="Dickman M.B."/>
            <person name="Schulze-Lefert P."/>
            <person name="Ver Loren van Themaat E."/>
            <person name="Ma L.-J."/>
            <person name="Vaillancourt L.J."/>
        </authorList>
    </citation>
    <scope>NUCLEOTIDE SEQUENCE [LARGE SCALE GENOMIC DNA]</scope>
    <source>
        <strain evidence="3">IMI 349063</strain>
    </source>
</reference>
<protein>
    <recommendedName>
        <fullName evidence="4">Transmembrane protein</fullName>
    </recommendedName>
</protein>
<dbReference type="Proteomes" id="UP000007174">
    <property type="component" value="Unassembled WGS sequence"/>
</dbReference>
<dbReference type="EMBL" id="CACQ02004312">
    <property type="protein sequence ID" value="CCF40804.1"/>
    <property type="molecule type" value="Genomic_DNA"/>
</dbReference>
<evidence type="ECO:0008006" key="4">
    <source>
        <dbReference type="Google" id="ProtNLM"/>
    </source>
</evidence>
<evidence type="ECO:0000313" key="2">
    <source>
        <dbReference type="EMBL" id="CCF40804.1"/>
    </source>
</evidence>
<proteinExistence type="predicted"/>
<keyword evidence="1" id="KW-1133">Transmembrane helix</keyword>